<keyword evidence="4" id="KW-1185">Reference proteome</keyword>
<gene>
    <name evidence="3" type="ORF">ElyMa_005671600</name>
</gene>
<accession>A0AAV4FD02</accession>
<protein>
    <recommendedName>
        <fullName evidence="2">C1q domain-containing protein</fullName>
    </recommendedName>
</protein>
<dbReference type="PROSITE" id="PS50871">
    <property type="entry name" value="C1Q"/>
    <property type="match status" value="1"/>
</dbReference>
<dbReference type="InterPro" id="IPR001073">
    <property type="entry name" value="C1q_dom"/>
</dbReference>
<feature type="chain" id="PRO_5043371626" description="C1q domain-containing protein" evidence="1">
    <location>
        <begin position="21"/>
        <end position="284"/>
    </location>
</feature>
<organism evidence="3 4">
    <name type="scientific">Elysia marginata</name>
    <dbReference type="NCBI Taxonomy" id="1093978"/>
    <lineage>
        <taxon>Eukaryota</taxon>
        <taxon>Metazoa</taxon>
        <taxon>Spiralia</taxon>
        <taxon>Lophotrochozoa</taxon>
        <taxon>Mollusca</taxon>
        <taxon>Gastropoda</taxon>
        <taxon>Heterobranchia</taxon>
        <taxon>Euthyneura</taxon>
        <taxon>Panpulmonata</taxon>
        <taxon>Sacoglossa</taxon>
        <taxon>Placobranchoidea</taxon>
        <taxon>Plakobranchidae</taxon>
        <taxon>Elysia</taxon>
    </lineage>
</organism>
<name>A0AAV4FD02_9GAST</name>
<comment type="caution">
    <text evidence="3">The sequence shown here is derived from an EMBL/GenBank/DDBJ whole genome shotgun (WGS) entry which is preliminary data.</text>
</comment>
<evidence type="ECO:0000313" key="4">
    <source>
        <dbReference type="Proteomes" id="UP000762676"/>
    </source>
</evidence>
<evidence type="ECO:0000313" key="3">
    <source>
        <dbReference type="EMBL" id="GFR71132.1"/>
    </source>
</evidence>
<dbReference type="InterPro" id="IPR008983">
    <property type="entry name" value="Tumour_necrosis_fac-like_dom"/>
</dbReference>
<dbReference type="EMBL" id="BMAT01011350">
    <property type="protein sequence ID" value="GFR71132.1"/>
    <property type="molecule type" value="Genomic_DNA"/>
</dbReference>
<dbReference type="Pfam" id="PF00386">
    <property type="entry name" value="C1q"/>
    <property type="match status" value="1"/>
</dbReference>
<keyword evidence="1" id="KW-0732">Signal</keyword>
<dbReference type="Gene3D" id="2.60.120.40">
    <property type="match status" value="1"/>
</dbReference>
<feature type="domain" description="C1q" evidence="2">
    <location>
        <begin position="187"/>
        <end position="284"/>
    </location>
</feature>
<reference evidence="3 4" key="1">
    <citation type="journal article" date="2021" name="Elife">
        <title>Chloroplast acquisition without the gene transfer in kleptoplastic sea slugs, Plakobranchus ocellatus.</title>
        <authorList>
            <person name="Maeda T."/>
            <person name="Takahashi S."/>
            <person name="Yoshida T."/>
            <person name="Shimamura S."/>
            <person name="Takaki Y."/>
            <person name="Nagai Y."/>
            <person name="Toyoda A."/>
            <person name="Suzuki Y."/>
            <person name="Arimoto A."/>
            <person name="Ishii H."/>
            <person name="Satoh N."/>
            <person name="Nishiyama T."/>
            <person name="Hasebe M."/>
            <person name="Maruyama T."/>
            <person name="Minagawa J."/>
            <person name="Obokata J."/>
            <person name="Shigenobu S."/>
        </authorList>
    </citation>
    <scope>NUCLEOTIDE SEQUENCE [LARGE SCALE GENOMIC DNA]</scope>
</reference>
<dbReference type="SUPFAM" id="SSF49842">
    <property type="entry name" value="TNF-like"/>
    <property type="match status" value="1"/>
</dbReference>
<evidence type="ECO:0000256" key="1">
    <source>
        <dbReference type="SAM" id="SignalP"/>
    </source>
</evidence>
<feature type="signal peptide" evidence="1">
    <location>
        <begin position="1"/>
        <end position="20"/>
    </location>
</feature>
<evidence type="ECO:0000259" key="2">
    <source>
        <dbReference type="PROSITE" id="PS50871"/>
    </source>
</evidence>
<dbReference type="Proteomes" id="UP000762676">
    <property type="component" value="Unassembled WGS sequence"/>
</dbReference>
<sequence length="284" mass="30446">MMMFLAVCFACLALSSHAAAQISFRASPQLVIETVNDDFTLECKIPAAITDVYMGIMVMIKQTSSGGDTELLNVLKASSDIEKTGGNRTEAEANLKNPDGEDASTFLRVKVLEPVSSDTGTYECQILYLDNAKNLQNVVSSVDVNVTAVPPPNYVPQETSSCECEEIWAEINNLKASVGSGVSESAVAAPASACQVSFTARFESRSGYQITDGETAVFDATTTNKGDAYDVSTGEFTAPCDGQYYFSVALRSQQDLDAGYVDGVIMADGVAVVRNHVEIQNKYR</sequence>
<proteinExistence type="predicted"/>
<dbReference type="AlphaFoldDB" id="A0AAV4FD02"/>